<comment type="catalytic activity">
    <reaction evidence="11">
        <text>ATP + H2O = ADP + phosphate + H(+)</text>
        <dbReference type="Rhea" id="RHEA:13065"/>
        <dbReference type="ChEBI" id="CHEBI:15377"/>
        <dbReference type="ChEBI" id="CHEBI:15378"/>
        <dbReference type="ChEBI" id="CHEBI:30616"/>
        <dbReference type="ChEBI" id="CHEBI:43474"/>
        <dbReference type="ChEBI" id="CHEBI:456216"/>
        <dbReference type="EC" id="5.6.2.4"/>
    </reaction>
</comment>
<feature type="binding site" evidence="12">
    <location>
        <begin position="29"/>
        <end position="36"/>
    </location>
    <ligand>
        <name>ATP</name>
        <dbReference type="ChEBI" id="CHEBI:30616"/>
    </ligand>
</feature>
<dbReference type="PANTHER" id="PTHR11070">
    <property type="entry name" value="UVRD / RECB / PCRA DNA HELICASE FAMILY MEMBER"/>
    <property type="match status" value="1"/>
</dbReference>
<keyword evidence="2 12" id="KW-0547">Nucleotide-binding</keyword>
<dbReference type="CDD" id="cd17932">
    <property type="entry name" value="DEXQc_UvrD"/>
    <property type="match status" value="1"/>
</dbReference>
<evidence type="ECO:0000259" key="14">
    <source>
        <dbReference type="PROSITE" id="PS51217"/>
    </source>
</evidence>
<dbReference type="AlphaFoldDB" id="A0A0K2BKK9"/>
<dbReference type="Gene3D" id="1.10.10.160">
    <property type="match status" value="1"/>
</dbReference>
<feature type="domain" description="UvrD-like helicase ATP-binding" evidence="13">
    <location>
        <begin position="8"/>
        <end position="286"/>
    </location>
</feature>
<dbReference type="InterPro" id="IPR013986">
    <property type="entry name" value="DExx_box_DNA_helicase_dom_sf"/>
</dbReference>
<dbReference type="GO" id="GO:0005524">
    <property type="term" value="F:ATP binding"/>
    <property type="evidence" value="ECO:0007669"/>
    <property type="project" value="UniProtKB-UniRule"/>
</dbReference>
<evidence type="ECO:0000256" key="6">
    <source>
        <dbReference type="ARBA" id="ARBA00023125"/>
    </source>
</evidence>
<evidence type="ECO:0000256" key="1">
    <source>
        <dbReference type="ARBA" id="ARBA00009922"/>
    </source>
</evidence>
<evidence type="ECO:0000256" key="11">
    <source>
        <dbReference type="ARBA" id="ARBA00048988"/>
    </source>
</evidence>
<evidence type="ECO:0000256" key="5">
    <source>
        <dbReference type="ARBA" id="ARBA00022840"/>
    </source>
</evidence>
<evidence type="ECO:0000256" key="3">
    <source>
        <dbReference type="ARBA" id="ARBA00022801"/>
    </source>
</evidence>
<dbReference type="RefSeq" id="WP_053096552.1">
    <property type="nucleotide sequence ID" value="NZ_CP011787.1"/>
</dbReference>
<evidence type="ECO:0000256" key="12">
    <source>
        <dbReference type="PROSITE-ProRule" id="PRU00560"/>
    </source>
</evidence>
<evidence type="ECO:0000313" key="16">
    <source>
        <dbReference type="Proteomes" id="UP000056466"/>
    </source>
</evidence>
<dbReference type="PATRIC" id="fig|186490.8.peg.107"/>
<evidence type="ECO:0000313" key="15">
    <source>
        <dbReference type="EMBL" id="AKZ65724.1"/>
    </source>
</evidence>
<evidence type="ECO:0000256" key="2">
    <source>
        <dbReference type="ARBA" id="ARBA00022741"/>
    </source>
</evidence>
<dbReference type="EC" id="5.6.2.4" evidence="9"/>
<dbReference type="PROSITE" id="PS51217">
    <property type="entry name" value="UVRD_HELICASE_CTER"/>
    <property type="match status" value="1"/>
</dbReference>
<keyword evidence="4 12" id="KW-0347">Helicase</keyword>
<dbReference type="GO" id="GO:0003677">
    <property type="term" value="F:DNA binding"/>
    <property type="evidence" value="ECO:0007669"/>
    <property type="project" value="UniProtKB-KW"/>
</dbReference>
<evidence type="ECO:0000256" key="8">
    <source>
        <dbReference type="ARBA" id="ARBA00034617"/>
    </source>
</evidence>
<sequence length="646" mass="75029">MHISGLLNSLNNQQRKAVSAPIGNIMVIAGAGSGKTRVIAHRIAWLISVKNCLPSSILAVTFTNKSAEEMRSRIENIIGDHSSGMWIGTFHSLAYRILRINYINAHLPKNFQVIDSEDQLKLVKNIIRYLNLDETTWQPCQAMWYINKNKDEGRRPNNINNYYNKFEETWFSIYKIYQEICNNTGLVDFAELILRVYEMLINNSNIMQYYRNKFTTILVDEFQDTNNIQYYWIRMLAGNKGNVTIVGDDDQSIYRWRGAQVENIQRFINDFPKVKIICLEQNYRSTSNILYAANQLIANNIGSRITKNLWTNNAVGEQITIYCALNELDEAKFVINCIKINKKNGGLLQECAILYRNNAQSRVIEESLINMKIPYHIYGGMRFFERQEVKNVLAYLQLISNKNNDAAYERIINIPIRGIGLRTIEKLRNIACNRQLTLWQASLVLINERMISNKLSLAMQNFITLINELERDTANLPLHMQTQLVIQKSGLLAMYQKEIGDKDQARIKNIEELITAAKQFYYEDKDMLPLQAFLSHVALEETIDKQMFPKDAVQLMTIHSAKGLEFKQVFIVGMEEGIFPSQQALNEQKNIEEERRLAYVGVTRAMKKLTITYAKKRYLYGQEAYRRRSRFISELPKQCLEQLNYK</sequence>
<dbReference type="InterPro" id="IPR027417">
    <property type="entry name" value="P-loop_NTPase"/>
</dbReference>
<gene>
    <name evidence="15" type="primary">uvrD</name>
    <name evidence="15" type="ORF">AB162_105</name>
</gene>
<dbReference type="Gene3D" id="3.40.50.300">
    <property type="entry name" value="P-loop containing nucleotide triphosphate hydrolases"/>
    <property type="match status" value="2"/>
</dbReference>
<organism evidence="15 16">
    <name type="scientific">Candidatus Palibaumannia cicadellinicola</name>
    <dbReference type="NCBI Taxonomy" id="186490"/>
    <lineage>
        <taxon>Bacteria</taxon>
        <taxon>Pseudomonadati</taxon>
        <taxon>Pseudomonadota</taxon>
        <taxon>Gammaproteobacteria</taxon>
        <taxon>Candidatus Palibaumannia</taxon>
    </lineage>
</organism>
<name>A0A0K2BKK9_9GAMM</name>
<dbReference type="InterPro" id="IPR000212">
    <property type="entry name" value="DNA_helicase_UvrD/REP"/>
</dbReference>
<keyword evidence="6" id="KW-0238">DNA-binding</keyword>
<keyword evidence="7" id="KW-0413">Isomerase</keyword>
<dbReference type="Gene3D" id="1.10.486.10">
    <property type="entry name" value="PCRA, domain 4"/>
    <property type="match status" value="1"/>
</dbReference>
<protein>
    <recommendedName>
        <fullName evidence="9">DNA 3'-5' helicase</fullName>
        <ecNumber evidence="9">5.6.2.4</ecNumber>
    </recommendedName>
    <alternativeName>
        <fullName evidence="10">DNA 3'-5' helicase II</fullName>
    </alternativeName>
</protein>
<keyword evidence="16" id="KW-1185">Reference proteome</keyword>
<evidence type="ECO:0000259" key="13">
    <source>
        <dbReference type="PROSITE" id="PS51198"/>
    </source>
</evidence>
<keyword evidence="5 12" id="KW-0067">ATP-binding</keyword>
<keyword evidence="3 12" id="KW-0378">Hydrolase</keyword>
<dbReference type="Pfam" id="PF00580">
    <property type="entry name" value="UvrD-helicase"/>
    <property type="match status" value="1"/>
</dbReference>
<dbReference type="GO" id="GO:0043138">
    <property type="term" value="F:3'-5' DNA helicase activity"/>
    <property type="evidence" value="ECO:0007669"/>
    <property type="project" value="UniProtKB-EC"/>
</dbReference>
<evidence type="ECO:0000256" key="4">
    <source>
        <dbReference type="ARBA" id="ARBA00022806"/>
    </source>
</evidence>
<comment type="similarity">
    <text evidence="1">Belongs to the helicase family. UvrD subfamily.</text>
</comment>
<proteinExistence type="inferred from homology"/>
<dbReference type="EMBL" id="CP011787">
    <property type="protein sequence ID" value="AKZ65724.1"/>
    <property type="molecule type" value="Genomic_DNA"/>
</dbReference>
<evidence type="ECO:0000256" key="7">
    <source>
        <dbReference type="ARBA" id="ARBA00023235"/>
    </source>
</evidence>
<dbReference type="GO" id="GO:0016887">
    <property type="term" value="F:ATP hydrolysis activity"/>
    <property type="evidence" value="ECO:0007669"/>
    <property type="project" value="RHEA"/>
</dbReference>
<evidence type="ECO:0000256" key="10">
    <source>
        <dbReference type="ARBA" id="ARBA00034923"/>
    </source>
</evidence>
<accession>A0A0K2BKK9</accession>
<feature type="domain" description="UvrD-like helicase C-terminal" evidence="14">
    <location>
        <begin position="287"/>
        <end position="563"/>
    </location>
</feature>
<dbReference type="PANTHER" id="PTHR11070:SF2">
    <property type="entry name" value="ATP-DEPENDENT DNA HELICASE SRS2"/>
    <property type="match status" value="1"/>
</dbReference>
<evidence type="ECO:0000256" key="9">
    <source>
        <dbReference type="ARBA" id="ARBA00034808"/>
    </source>
</evidence>
<dbReference type="Pfam" id="PF13361">
    <property type="entry name" value="UvrD_C"/>
    <property type="match status" value="1"/>
</dbReference>
<dbReference type="CDD" id="cd18807">
    <property type="entry name" value="SF1_C_UvrD"/>
    <property type="match status" value="1"/>
</dbReference>
<dbReference type="OrthoDB" id="9806690at2"/>
<dbReference type="NCBIfam" id="NF008743">
    <property type="entry name" value="PRK11773.1"/>
    <property type="match status" value="1"/>
</dbReference>
<dbReference type="GO" id="GO:0005829">
    <property type="term" value="C:cytosol"/>
    <property type="evidence" value="ECO:0007669"/>
    <property type="project" value="TreeGrafter"/>
</dbReference>
<dbReference type="Proteomes" id="UP000056466">
    <property type="component" value="Chromosome"/>
</dbReference>
<dbReference type="GO" id="GO:0033202">
    <property type="term" value="C:DNA helicase complex"/>
    <property type="evidence" value="ECO:0007669"/>
    <property type="project" value="TreeGrafter"/>
</dbReference>
<dbReference type="SUPFAM" id="SSF52540">
    <property type="entry name" value="P-loop containing nucleoside triphosphate hydrolases"/>
    <property type="match status" value="1"/>
</dbReference>
<comment type="catalytic activity">
    <reaction evidence="8">
        <text>Couples ATP hydrolysis with the unwinding of duplex DNA by translocating in the 3'-5' direction.</text>
        <dbReference type="EC" id="5.6.2.4"/>
    </reaction>
</comment>
<reference evidence="15 16" key="1">
    <citation type="submission" date="2015-06" db="EMBL/GenBank/DDBJ databases">
        <title>Lineage-specific patterns of genome deterioration in obligate symbionts.</title>
        <authorList>
            <person name="Bennett G.M."/>
            <person name="McCutcheon J.P."/>
            <person name="McDonald B.R."/>
            <person name="Moran N.A."/>
        </authorList>
    </citation>
    <scope>NUCLEOTIDE SEQUENCE [LARGE SCALE GENOMIC DNA]</scope>
    <source>
        <strain evidence="15 16">B-GSS</strain>
    </source>
</reference>
<dbReference type="GO" id="GO:0000725">
    <property type="term" value="P:recombinational repair"/>
    <property type="evidence" value="ECO:0007669"/>
    <property type="project" value="TreeGrafter"/>
</dbReference>
<dbReference type="PROSITE" id="PS51198">
    <property type="entry name" value="UVRD_HELICASE_ATP_BIND"/>
    <property type="match status" value="1"/>
</dbReference>
<dbReference type="KEGG" id="bcig:AB162_105"/>
<dbReference type="InterPro" id="IPR014017">
    <property type="entry name" value="DNA_helicase_UvrD-like_C"/>
</dbReference>
<dbReference type="InterPro" id="IPR014016">
    <property type="entry name" value="UvrD-like_ATP-bd"/>
</dbReference>